<organism evidence="6 7">
    <name type="scientific">Paraburkholderia sprentiae WSM5005</name>
    <dbReference type="NCBI Taxonomy" id="754502"/>
    <lineage>
        <taxon>Bacteria</taxon>
        <taxon>Pseudomonadati</taxon>
        <taxon>Pseudomonadota</taxon>
        <taxon>Betaproteobacteria</taxon>
        <taxon>Burkholderiales</taxon>
        <taxon>Burkholderiaceae</taxon>
        <taxon>Paraburkholderia</taxon>
    </lineage>
</organism>
<evidence type="ECO:0000259" key="5">
    <source>
        <dbReference type="Pfam" id="PF13407"/>
    </source>
</evidence>
<comment type="subcellular location">
    <subcellularLocation>
        <location evidence="1">Cell envelope</location>
    </subcellularLocation>
</comment>
<dbReference type="KEGG" id="pspw:BJG93_28650"/>
<keyword evidence="3 4" id="KW-0732">Signal</keyword>
<evidence type="ECO:0000313" key="7">
    <source>
        <dbReference type="Proteomes" id="UP000179860"/>
    </source>
</evidence>
<dbReference type="GO" id="GO:0030313">
    <property type="term" value="C:cell envelope"/>
    <property type="evidence" value="ECO:0007669"/>
    <property type="project" value="UniProtKB-SubCell"/>
</dbReference>
<reference evidence="6" key="1">
    <citation type="submission" date="2016-09" db="EMBL/GenBank/DDBJ databases">
        <title>The Complete Genome of Burkholderia sprentiae wsm5005.</title>
        <authorList>
            <person name="De Meyer S."/>
            <person name="Wang P."/>
            <person name="Terpolilli J."/>
        </authorList>
    </citation>
    <scope>NUCLEOTIDE SEQUENCE [LARGE SCALE GENOMIC DNA]</scope>
    <source>
        <strain evidence="6">WSM5005</strain>
        <plasmid evidence="6">pl1WSM5005</plasmid>
    </source>
</reference>
<dbReference type="PANTHER" id="PTHR46847:SF3">
    <property type="entry name" value="GALACTOFURANOSE-BINDING PROTEIN YTFQ"/>
    <property type="match status" value="1"/>
</dbReference>
<dbReference type="Gene3D" id="3.40.50.2300">
    <property type="match status" value="2"/>
</dbReference>
<evidence type="ECO:0000256" key="2">
    <source>
        <dbReference type="ARBA" id="ARBA00007639"/>
    </source>
</evidence>
<dbReference type="PANTHER" id="PTHR46847">
    <property type="entry name" value="D-ALLOSE-BINDING PERIPLASMIC PROTEIN-RELATED"/>
    <property type="match status" value="1"/>
</dbReference>
<evidence type="ECO:0000256" key="1">
    <source>
        <dbReference type="ARBA" id="ARBA00004196"/>
    </source>
</evidence>
<dbReference type="Proteomes" id="UP000179860">
    <property type="component" value="Plasmid pl1WSM5005"/>
</dbReference>
<evidence type="ECO:0000313" key="6">
    <source>
        <dbReference type="EMBL" id="APA89474.1"/>
    </source>
</evidence>
<gene>
    <name evidence="6" type="ORF">BJG93_28650</name>
</gene>
<dbReference type="CDD" id="cd19999">
    <property type="entry name" value="PBP1_ABC_sugar_binding-like"/>
    <property type="match status" value="1"/>
</dbReference>
<comment type="similarity">
    <text evidence="2">Belongs to the bacterial solute-binding protein 2 family.</text>
</comment>
<dbReference type="InterPro" id="IPR028082">
    <property type="entry name" value="Peripla_BP_I"/>
</dbReference>
<dbReference type="GO" id="GO:0030246">
    <property type="term" value="F:carbohydrate binding"/>
    <property type="evidence" value="ECO:0007669"/>
    <property type="project" value="UniProtKB-ARBA"/>
</dbReference>
<feature type="chain" id="PRO_5009607618" evidence="4">
    <location>
        <begin position="24"/>
        <end position="339"/>
    </location>
</feature>
<dbReference type="EMBL" id="CP017563">
    <property type="protein sequence ID" value="APA89474.1"/>
    <property type="molecule type" value="Genomic_DNA"/>
</dbReference>
<sequence length="339" mass="37047">MKPRTLLATVATSLACASAFASAPDIGLSNGYFGTEWRNQMIDGANQQFQTYKNKGMADKLVVQQSGANTGQQIQDMRNMIRQKVGAIMVDANSATALNGVISQAQRSKIPVVSFDQAVSNPYATNVTVDHYKWGQRYAQWIAEQLHGKGNVVVLDGIPGHPAAEARKKAALDTFAKYPGIKVVWSGYGEWDEAKAQSVMATVIAAQPKIDAVFTEDAMALGVLRAFENANRRVPIMTGEAQKGFLTEWKKQRDAGNPMKVFVQVNPPDISRTALGIAVRLAQGRKLKPLPDNTYYFPITKTVTAENLDATLATMSDKPDSYFLGQWLSEPELDALFAQ</sequence>
<evidence type="ECO:0000256" key="4">
    <source>
        <dbReference type="SAM" id="SignalP"/>
    </source>
</evidence>
<dbReference type="SUPFAM" id="SSF53822">
    <property type="entry name" value="Periplasmic binding protein-like I"/>
    <property type="match status" value="1"/>
</dbReference>
<keyword evidence="7" id="KW-1185">Reference proteome</keyword>
<name>A0A1I9YTD1_9BURK</name>
<protein>
    <submittedName>
        <fullName evidence="6">ABC transporter substrate-binding protein</fullName>
    </submittedName>
</protein>
<dbReference type="PROSITE" id="PS51257">
    <property type="entry name" value="PROKAR_LIPOPROTEIN"/>
    <property type="match status" value="1"/>
</dbReference>
<geneLocation type="plasmid" evidence="6 7">
    <name>pl1WSM5005</name>
</geneLocation>
<dbReference type="InterPro" id="IPR025997">
    <property type="entry name" value="SBP_2_dom"/>
</dbReference>
<dbReference type="Pfam" id="PF13407">
    <property type="entry name" value="Peripla_BP_4"/>
    <property type="match status" value="1"/>
</dbReference>
<accession>A0A1I9YTD1</accession>
<dbReference type="RefSeq" id="WP_027194451.1">
    <property type="nucleotide sequence ID" value="NZ_CP017563.2"/>
</dbReference>
<proteinExistence type="inferred from homology"/>
<keyword evidence="6" id="KW-0614">Plasmid</keyword>
<evidence type="ECO:0000256" key="3">
    <source>
        <dbReference type="ARBA" id="ARBA00022729"/>
    </source>
</evidence>
<feature type="domain" description="Periplasmic binding protein" evidence="5">
    <location>
        <begin position="26"/>
        <end position="286"/>
    </location>
</feature>
<reference evidence="6" key="2">
    <citation type="submission" date="2021-06" db="EMBL/GenBank/DDBJ databases">
        <authorList>
            <person name="Rogers T.H."/>
            <person name="Ramsay J.P."/>
            <person name="Wang P."/>
            <person name="Terpolilli J."/>
        </authorList>
    </citation>
    <scope>NUCLEOTIDE SEQUENCE [LARGE SCALE GENOMIC DNA]</scope>
    <source>
        <strain evidence="6">WSM5005</strain>
        <plasmid evidence="6">pl1WSM5005</plasmid>
    </source>
</reference>
<dbReference type="AlphaFoldDB" id="A0A1I9YTD1"/>
<feature type="signal peptide" evidence="4">
    <location>
        <begin position="1"/>
        <end position="23"/>
    </location>
</feature>